<keyword evidence="4 5" id="KW-0539">Nucleus</keyword>
<organism evidence="7 8">
    <name type="scientific">Chironomus riparius</name>
    <dbReference type="NCBI Taxonomy" id="315576"/>
    <lineage>
        <taxon>Eukaryota</taxon>
        <taxon>Metazoa</taxon>
        <taxon>Ecdysozoa</taxon>
        <taxon>Arthropoda</taxon>
        <taxon>Hexapoda</taxon>
        <taxon>Insecta</taxon>
        <taxon>Pterygota</taxon>
        <taxon>Neoptera</taxon>
        <taxon>Endopterygota</taxon>
        <taxon>Diptera</taxon>
        <taxon>Nematocera</taxon>
        <taxon>Chironomoidea</taxon>
        <taxon>Chironomidae</taxon>
        <taxon>Chironominae</taxon>
        <taxon>Chironomus</taxon>
    </lineage>
</organism>
<evidence type="ECO:0000256" key="5">
    <source>
        <dbReference type="PROSITE-ProRule" id="PRU00810"/>
    </source>
</evidence>
<reference evidence="7" key="2">
    <citation type="submission" date="2022-10" db="EMBL/GenBank/DDBJ databases">
        <authorList>
            <consortium name="ENA_rothamsted_submissions"/>
            <consortium name="culmorum"/>
            <person name="King R."/>
        </authorList>
    </citation>
    <scope>NUCLEOTIDE SEQUENCE</scope>
</reference>
<dbReference type="OrthoDB" id="6257037at2759"/>
<sequence>MEESESNDSSSEDMQLRIAESPKKKRKRKARQQMNLDFDKLDKTIESTIAKCKNLTSESAKKVLCKLVKNDHVLALALLKAEEENEREKDDFSHESSSEDDKKSDNEMELTPKLTRSKAKELNHQLPIPGSLKTPQPNEEVIKLIKDDLKSDDDEDEEYQPESDGEITNTTFSDIDSQPSTPGSALVNNDESPSKNSEFKVPKVPLSAEEQENIARRTRSKLCLQTTSIETIEQTFIPPDIDLDMYDFEMYENEDDCEWKEFLNEFMQPLPKQSEEVDDEADPEYVATESINLIDDKEEKKLGRVSKKELNQLISELIEDSCNTTIDSIESLFPKKSYDPPSTSKNSKKQSKFTPSKKFQSPKVISKIDTVTDLNTPPHTEDPVEIKSVENVPNTPVQVSKNQYYYSPTNVNMQTPQRPLPTGFVTPTTIQSPNTTLTPNLPYSFAPQITIQSTPVAAAVIQSKSGSVKSQGSIVKAQNTSVSAIQSKSIIEQSPSIAIVDYSPMKNLPSILVVNQNQLEVRPLSDSSGGFNSNSIMSQGFYYNGLYTLPQFQSVVVQVPTIDILQNGLNLSTSFNSSFNQSFEECRNSIEADNLTDDVKTKMKRESRLNVFEYLSTEVPKDTSIDPNLKGFTNEQKIIFEQQFRMHAQLLSQNYVQTYAHPNWWNSSEPLKDNLKELRKVCPKNINSHVENCLKLCQDWEAQLAENNERNKKYMEFLHQEIELDEKSFQEKKHFKGIIHNRMFEIMLRSKAIIYPSLLPKTPFRAVKFNKVPPIPSELSMIALGIEHAYEKIYKELNCLNPRRLREPKIMSIVNTILRMFGSFRSENGLLKIIEKYKQHQLMNPIKYYFIHKRAPAVNHKIEDVDFENVRPPLELRRGVLPKIWEEYKFSVYKLVFTSNNNDGSSHVEVKSSEVQNIDKTNLTNQKVTENLLTPQKVILNDSIQLEIIDDIEPKINIIILPQENENLEEEVRKINLLENTQKRSPSLKSWQKSNEEKQQNLTSILKKVTSNIEKSPSKKKTVNFLLPKDQPNEIKSVKFSDKIKASFSAKKKFHHIIKEFFSNFTANLSKTIQNELHPLIRKLFIRTRSFDIYWQIVSCNIMLSKKNNKHENGTTSSENISKTKKQISSEEYSKKINRKLADNRSLIMQNAKDHNTVEKDCSYAYNYLQKVRKTLLENGDDELYSQFMKMLTAFNPVTESVPELYYKMETLLMPNYSDLLDLFLTFLLPEHAAEIGKFCEHFMLTNMTDLVEKLNLFFQKQPHLKKVYACINELSNEQDLTLERLKSKILPLLKGNQVLIDWFLELFDHPSESGLDEYETLHVKKSLNDSEVTDDGYEEIQSQDLIENENCTFSSCGVKYINGKIMYRCKALLPAKISFLANDVIVDEKNNHEDLSSSFCVHEIRKHIQYNDSKKPVDQDEKAKKKKISKKKFKVCESQILHAHAIRLNQIHAQNGEKLSDIMNVLESSCKNGSNESPKKQICKSTKRNGNSPKKVLKSPSSSSSDVSMNFSSPSPSKTLQISRKLKALTTDSEDELNNKKVKLMDSSSDSEKLHSSNGNDMMDEDEIMTPTSSKSLEDNSKKSIDVEMLAWTREEDKLILEEIKNGFSNADELIKTLCEKLESRDDCQIRERFEFLLNFVTNLTSS</sequence>
<feature type="region of interest" description="Disordered" evidence="6">
    <location>
        <begin position="81"/>
        <end position="205"/>
    </location>
</feature>
<reference evidence="7" key="1">
    <citation type="submission" date="2022-01" db="EMBL/GenBank/DDBJ databases">
        <authorList>
            <person name="King R."/>
        </authorList>
    </citation>
    <scope>NUCLEOTIDE SEQUENCE</scope>
</reference>
<feature type="compositionally biased region" description="Polar residues" evidence="6">
    <location>
        <begin position="166"/>
        <end position="196"/>
    </location>
</feature>
<dbReference type="PANTHER" id="PTHR16088:SF3">
    <property type="entry name" value="GON-4-LIKE PROTEIN"/>
    <property type="match status" value="1"/>
</dbReference>
<dbReference type="PROSITE" id="PS51477">
    <property type="entry name" value="PAH"/>
    <property type="match status" value="1"/>
</dbReference>
<dbReference type="GO" id="GO:0003712">
    <property type="term" value="F:transcription coregulator activity"/>
    <property type="evidence" value="ECO:0007669"/>
    <property type="project" value="TreeGrafter"/>
</dbReference>
<evidence type="ECO:0000256" key="4">
    <source>
        <dbReference type="ARBA" id="ARBA00023242"/>
    </source>
</evidence>
<evidence type="ECO:0008006" key="9">
    <source>
        <dbReference type="Google" id="ProtNLM"/>
    </source>
</evidence>
<dbReference type="PANTHER" id="PTHR16088">
    <property type="entry name" value="YY1 ASSOCIATED PROTEIN-RELATED"/>
    <property type="match status" value="1"/>
</dbReference>
<dbReference type="Proteomes" id="UP001153620">
    <property type="component" value="Chromosome 2"/>
</dbReference>
<keyword evidence="8" id="KW-1185">Reference proteome</keyword>
<feature type="compositionally biased region" description="Basic and acidic residues" evidence="6">
    <location>
        <begin position="81"/>
        <end position="106"/>
    </location>
</feature>
<gene>
    <name evidence="7" type="ORF">CHIRRI_LOCUS7736</name>
</gene>
<dbReference type="GO" id="GO:0006355">
    <property type="term" value="P:regulation of DNA-templated transcription"/>
    <property type="evidence" value="ECO:0007669"/>
    <property type="project" value="InterPro"/>
</dbReference>
<name>A0A9N9RW27_9DIPT</name>
<evidence type="ECO:0000256" key="6">
    <source>
        <dbReference type="SAM" id="MobiDB-lite"/>
    </source>
</evidence>
<dbReference type="InterPro" id="IPR036600">
    <property type="entry name" value="PAH_sf"/>
</dbReference>
<evidence type="ECO:0000256" key="2">
    <source>
        <dbReference type="ARBA" id="ARBA00023015"/>
    </source>
</evidence>
<dbReference type="SUPFAM" id="SSF47762">
    <property type="entry name" value="PAH2 domain"/>
    <property type="match status" value="1"/>
</dbReference>
<keyword evidence="2" id="KW-0805">Transcription regulation</keyword>
<feature type="region of interest" description="Disordered" evidence="6">
    <location>
        <begin position="1470"/>
        <end position="1581"/>
    </location>
</feature>
<dbReference type="EMBL" id="OU895878">
    <property type="protein sequence ID" value="CAG9804858.1"/>
    <property type="molecule type" value="Genomic_DNA"/>
</dbReference>
<feature type="region of interest" description="Disordered" evidence="6">
    <location>
        <begin position="1108"/>
        <end position="1127"/>
    </location>
</feature>
<evidence type="ECO:0000256" key="3">
    <source>
        <dbReference type="ARBA" id="ARBA00023163"/>
    </source>
</evidence>
<feature type="region of interest" description="Disordered" evidence="6">
    <location>
        <begin position="1"/>
        <end position="34"/>
    </location>
</feature>
<keyword evidence="3" id="KW-0804">Transcription</keyword>
<evidence type="ECO:0000313" key="7">
    <source>
        <dbReference type="EMBL" id="CAG9804858.1"/>
    </source>
</evidence>
<feature type="region of interest" description="Disordered" evidence="6">
    <location>
        <begin position="332"/>
        <end position="360"/>
    </location>
</feature>
<proteinExistence type="predicted"/>
<protein>
    <recommendedName>
        <fullName evidence="9">Myb-like domain-containing protein</fullName>
    </recommendedName>
</protein>
<feature type="compositionally biased region" description="Low complexity" evidence="6">
    <location>
        <begin position="1493"/>
        <end position="1519"/>
    </location>
</feature>
<dbReference type="Gene3D" id="1.20.1160.11">
    <property type="entry name" value="Paired amphipathic helix"/>
    <property type="match status" value="1"/>
</dbReference>
<dbReference type="InterPro" id="IPR003822">
    <property type="entry name" value="PAH"/>
</dbReference>
<dbReference type="Gene3D" id="1.10.10.60">
    <property type="entry name" value="Homeodomain-like"/>
    <property type="match status" value="1"/>
</dbReference>
<comment type="subcellular location">
    <subcellularLocation>
        <location evidence="1 5">Nucleus</location>
    </subcellularLocation>
</comment>
<evidence type="ECO:0000313" key="8">
    <source>
        <dbReference type="Proteomes" id="UP001153620"/>
    </source>
</evidence>
<feature type="compositionally biased region" description="Basic and acidic residues" evidence="6">
    <location>
        <begin position="140"/>
        <end position="149"/>
    </location>
</feature>
<accession>A0A9N9RW27</accession>
<evidence type="ECO:0000256" key="1">
    <source>
        <dbReference type="ARBA" id="ARBA00004123"/>
    </source>
</evidence>
<dbReference type="InterPro" id="IPR052435">
    <property type="entry name" value="YY1-Transcr_Regul"/>
</dbReference>
<dbReference type="GO" id="GO:0005634">
    <property type="term" value="C:nucleus"/>
    <property type="evidence" value="ECO:0007669"/>
    <property type="project" value="UniProtKB-SubCell"/>
</dbReference>
<feature type="compositionally biased region" description="Acidic residues" evidence="6">
    <location>
        <begin position="150"/>
        <end position="165"/>
    </location>
</feature>